<gene>
    <name evidence="9" type="primary">LOC111353593</name>
</gene>
<dbReference type="KEGG" id="sliu:111353593"/>
<organism evidence="8 9">
    <name type="scientific">Spodoptera litura</name>
    <name type="common">Asian cotton leafworm</name>
    <dbReference type="NCBI Taxonomy" id="69820"/>
    <lineage>
        <taxon>Eukaryota</taxon>
        <taxon>Metazoa</taxon>
        <taxon>Ecdysozoa</taxon>
        <taxon>Arthropoda</taxon>
        <taxon>Hexapoda</taxon>
        <taxon>Insecta</taxon>
        <taxon>Pterygota</taxon>
        <taxon>Neoptera</taxon>
        <taxon>Endopterygota</taxon>
        <taxon>Lepidoptera</taxon>
        <taxon>Glossata</taxon>
        <taxon>Ditrysia</taxon>
        <taxon>Noctuoidea</taxon>
        <taxon>Noctuidae</taxon>
        <taxon>Amphipyrinae</taxon>
        <taxon>Spodoptera</taxon>
    </lineage>
</organism>
<keyword evidence="5" id="KW-0813">Transport</keyword>
<dbReference type="Gene3D" id="1.20.1080.10">
    <property type="entry name" value="Glycerol uptake facilitator protein"/>
    <property type="match status" value="1"/>
</dbReference>
<dbReference type="GO" id="GO:0005886">
    <property type="term" value="C:plasma membrane"/>
    <property type="evidence" value="ECO:0007669"/>
    <property type="project" value="TreeGrafter"/>
</dbReference>
<feature type="transmembrane region" description="Helical" evidence="7">
    <location>
        <begin position="211"/>
        <end position="231"/>
    </location>
</feature>
<dbReference type="Pfam" id="PF00230">
    <property type="entry name" value="MIP"/>
    <property type="match status" value="1"/>
</dbReference>
<dbReference type="PRINTS" id="PR00783">
    <property type="entry name" value="MINTRINSICP"/>
</dbReference>
<protein>
    <submittedName>
        <fullName evidence="9">Neurogenic protein big brain isoform X1</fullName>
    </submittedName>
</protein>
<keyword evidence="4 7" id="KW-0472">Membrane</keyword>
<evidence type="ECO:0000313" key="9">
    <source>
        <dbReference type="RefSeq" id="XP_022822487.1"/>
    </source>
</evidence>
<dbReference type="CTD" id="34330"/>
<comment type="subcellular location">
    <subcellularLocation>
        <location evidence="1">Membrane</location>
        <topology evidence="1">Multi-pass membrane protein</topology>
    </subcellularLocation>
</comment>
<dbReference type="InterPro" id="IPR023271">
    <property type="entry name" value="Aquaporin-like"/>
</dbReference>
<feature type="transmembrane region" description="Helical" evidence="7">
    <location>
        <begin position="187"/>
        <end position="204"/>
    </location>
</feature>
<feature type="transmembrane region" description="Helical" evidence="7">
    <location>
        <begin position="86"/>
        <end position="112"/>
    </location>
</feature>
<comment type="similarity">
    <text evidence="5">Belongs to the MIP/aquaporin (TC 1.A.8) family.</text>
</comment>
<evidence type="ECO:0000256" key="1">
    <source>
        <dbReference type="ARBA" id="ARBA00004141"/>
    </source>
</evidence>
<evidence type="ECO:0000256" key="4">
    <source>
        <dbReference type="ARBA" id="ARBA00023136"/>
    </source>
</evidence>
<evidence type="ECO:0000256" key="2">
    <source>
        <dbReference type="ARBA" id="ARBA00022692"/>
    </source>
</evidence>
<dbReference type="GO" id="GO:0015250">
    <property type="term" value="F:water channel activity"/>
    <property type="evidence" value="ECO:0007669"/>
    <property type="project" value="TreeGrafter"/>
</dbReference>
<dbReference type="GeneID" id="111353593"/>
<feature type="compositionally biased region" description="Low complexity" evidence="6">
    <location>
        <begin position="429"/>
        <end position="446"/>
    </location>
</feature>
<dbReference type="InterPro" id="IPR000425">
    <property type="entry name" value="MIP"/>
</dbReference>
<accession>A0A9J7E5V4</accession>
<dbReference type="OrthoDB" id="3222at2759"/>
<feature type="transmembrane region" description="Helical" evidence="7">
    <location>
        <begin position="251"/>
        <end position="271"/>
    </location>
</feature>
<name>A0A9J7E5V4_SPOLT</name>
<evidence type="ECO:0000256" key="3">
    <source>
        <dbReference type="ARBA" id="ARBA00022989"/>
    </source>
</evidence>
<dbReference type="PANTHER" id="PTHR19139">
    <property type="entry name" value="AQUAPORIN TRANSPORTER"/>
    <property type="match status" value="1"/>
</dbReference>
<evidence type="ECO:0000313" key="8">
    <source>
        <dbReference type="Proteomes" id="UP000301870"/>
    </source>
</evidence>
<dbReference type="InterPro" id="IPR034294">
    <property type="entry name" value="Aquaporin_transptr"/>
</dbReference>
<dbReference type="Proteomes" id="UP000301870">
    <property type="component" value="Chromosome 16"/>
</dbReference>
<feature type="transmembrane region" description="Helical" evidence="7">
    <location>
        <begin position="133"/>
        <end position="155"/>
    </location>
</feature>
<dbReference type="PANTHER" id="PTHR19139:SF268">
    <property type="entry name" value="NEUROGENIC PROTEIN BIG BRAIN"/>
    <property type="match status" value="1"/>
</dbReference>
<feature type="transmembrane region" description="Helical" evidence="7">
    <location>
        <begin position="57"/>
        <end position="80"/>
    </location>
</feature>
<dbReference type="RefSeq" id="XP_022822487.1">
    <property type="nucleotide sequence ID" value="XM_022966719.1"/>
</dbReference>
<evidence type="ECO:0000256" key="5">
    <source>
        <dbReference type="RuleBase" id="RU000477"/>
    </source>
</evidence>
<proteinExistence type="inferred from homology"/>
<feature type="region of interest" description="Disordered" evidence="6">
    <location>
        <begin position="325"/>
        <end position="355"/>
    </location>
</feature>
<keyword evidence="3 7" id="KW-1133">Transmembrane helix</keyword>
<feature type="compositionally biased region" description="Basic and acidic residues" evidence="6">
    <location>
        <begin position="284"/>
        <end position="293"/>
    </location>
</feature>
<keyword evidence="8" id="KW-1185">Reference proteome</keyword>
<reference evidence="9" key="1">
    <citation type="submission" date="2025-08" db="UniProtKB">
        <authorList>
            <consortium name="RefSeq"/>
        </authorList>
    </citation>
    <scope>IDENTIFICATION</scope>
    <source>
        <strain evidence="9">Ishihara</strain>
        <tissue evidence="9">Whole body</tissue>
    </source>
</reference>
<keyword evidence="2 5" id="KW-0812">Transmembrane</keyword>
<feature type="region of interest" description="Disordered" evidence="6">
    <location>
        <begin position="396"/>
        <end position="451"/>
    </location>
</feature>
<sequence length="480" mass="48868">MGEQAFNISDENLEQHIVTLFEKLECLRKDANSGDGGLSGRVPARVEVRTLSLWKAVVAECAASFLYVFIVCGAAGGAGVGASASAVLLSTALASGCAIATLTLCFANISGAHVNPAVSAALCVRRRVSPLRAALYVAAQCGGAIAGAAAIYGIFTAASVSVPGYAGGLSASLPGGGSVTGAAWERLGAELVLSALVAAAYFAAMERRWTGAAPALLGAAYCAASFVSMPSLNPARSLGPSFVLSRWESHWVSWVGGLGGGVASALLHEWGGRRARGASSRASSPRDLDELDKPAFPSHHHYRHAPTYCAAAPRPDTAEPLYSGTKSLYCRSPPPARHGLHRSQSVYSKGSSATSGAASSAAATSAVGGGPLVAATSLVLRPPTHTHAHHALAHNQNAHNAQRDPPYGTANGVRPGPAGAAVNERRESVYSGSVGGTSASGASMGASGVGGARRDDAYGTYSRAPHYRSAHAQHALPDHY</sequence>
<dbReference type="SUPFAM" id="SSF81338">
    <property type="entry name" value="Aquaporin-like"/>
    <property type="match status" value="1"/>
</dbReference>
<evidence type="ECO:0000256" key="6">
    <source>
        <dbReference type="SAM" id="MobiDB-lite"/>
    </source>
</evidence>
<feature type="region of interest" description="Disordered" evidence="6">
    <location>
        <begin position="276"/>
        <end position="296"/>
    </location>
</feature>
<dbReference type="AlphaFoldDB" id="A0A9J7E5V4"/>
<evidence type="ECO:0000256" key="7">
    <source>
        <dbReference type="SAM" id="Phobius"/>
    </source>
</evidence>